<keyword evidence="4 6" id="KW-0560">Oxidoreductase</keyword>
<name>A0A8J2BMA1_9BACT</name>
<evidence type="ECO:0000259" key="5">
    <source>
        <dbReference type="PROSITE" id="PS51387"/>
    </source>
</evidence>
<dbReference type="FunFam" id="1.10.45.10:FF:000001">
    <property type="entry name" value="D-lactate dehydrogenase mitochondrial"/>
    <property type="match status" value="1"/>
</dbReference>
<dbReference type="EMBL" id="CAJNOB010000002">
    <property type="protein sequence ID" value="CAF0691528.1"/>
    <property type="molecule type" value="Genomic_DNA"/>
</dbReference>
<dbReference type="Gene3D" id="3.30.70.2740">
    <property type="match status" value="1"/>
</dbReference>
<dbReference type="InterPro" id="IPR016171">
    <property type="entry name" value="Vanillyl_alc_oxidase_C-sub2"/>
</dbReference>
<reference evidence="6" key="1">
    <citation type="submission" date="2021-02" db="EMBL/GenBank/DDBJ databases">
        <authorList>
            <person name="Cremers G."/>
            <person name="Picone N."/>
        </authorList>
    </citation>
    <scope>NUCLEOTIDE SEQUENCE</scope>
    <source>
        <strain evidence="6">PQ17</strain>
    </source>
</reference>
<accession>A0A8J2BMA1</accession>
<dbReference type="Gene3D" id="3.30.465.10">
    <property type="match status" value="1"/>
</dbReference>
<evidence type="ECO:0000256" key="4">
    <source>
        <dbReference type="ARBA" id="ARBA00023002"/>
    </source>
</evidence>
<dbReference type="Gene3D" id="3.30.43.10">
    <property type="entry name" value="Uridine Diphospho-n-acetylenolpyruvylglucosamine Reductase, domain 2"/>
    <property type="match status" value="1"/>
</dbReference>
<gene>
    <name evidence="6" type="primary">glcD</name>
    <name evidence="6" type="ORF">MPNT_100076</name>
</gene>
<dbReference type="Gene3D" id="1.10.45.10">
    <property type="entry name" value="Vanillyl-alcohol Oxidase, Chain A, domain 4"/>
    <property type="match status" value="1"/>
</dbReference>
<dbReference type="GO" id="GO:0071949">
    <property type="term" value="F:FAD binding"/>
    <property type="evidence" value="ECO:0007669"/>
    <property type="project" value="InterPro"/>
</dbReference>
<dbReference type="InterPro" id="IPR051914">
    <property type="entry name" value="FAD-linked_OxidoTrans_Type4"/>
</dbReference>
<dbReference type="Pfam" id="PF01565">
    <property type="entry name" value="FAD_binding_4"/>
    <property type="match status" value="1"/>
</dbReference>
<dbReference type="InterPro" id="IPR036318">
    <property type="entry name" value="FAD-bd_PCMH-like_sf"/>
</dbReference>
<protein>
    <submittedName>
        <fullName evidence="6">Glycolate dehydrogenase, putative FAD-linked subunit</fullName>
        <ecNumber evidence="6">1.1.99.14</ecNumber>
    </submittedName>
</protein>
<proteinExistence type="predicted"/>
<dbReference type="GO" id="GO:0019154">
    <property type="term" value="F:glycolate dehydrogenase activity"/>
    <property type="evidence" value="ECO:0007669"/>
    <property type="project" value="UniProtKB-EC"/>
</dbReference>
<dbReference type="SUPFAM" id="SSF56176">
    <property type="entry name" value="FAD-binding/transporter-associated domain-like"/>
    <property type="match status" value="1"/>
</dbReference>
<dbReference type="AlphaFoldDB" id="A0A8J2BMA1"/>
<dbReference type="InterPro" id="IPR016167">
    <property type="entry name" value="FAD-bd_PCMH_sub1"/>
</dbReference>
<keyword evidence="3" id="KW-0274">FAD</keyword>
<evidence type="ECO:0000256" key="3">
    <source>
        <dbReference type="ARBA" id="ARBA00022827"/>
    </source>
</evidence>
<evidence type="ECO:0000256" key="2">
    <source>
        <dbReference type="ARBA" id="ARBA00022630"/>
    </source>
</evidence>
<dbReference type="Gene3D" id="3.30.70.2190">
    <property type="match status" value="1"/>
</dbReference>
<keyword evidence="7" id="KW-1185">Reference proteome</keyword>
<feature type="domain" description="FAD-binding PCMH-type" evidence="5">
    <location>
        <begin position="43"/>
        <end position="224"/>
    </location>
</feature>
<dbReference type="InterPro" id="IPR016164">
    <property type="entry name" value="FAD-linked_Oxase-like_C"/>
</dbReference>
<sequence>MEGMSFSLSERQRKALSRIVGESHVLWREEDLLVYECDAYTLEKHLPTAVVLPGDPREVREVVRFCATEGLPIIPRGAGTSLSGSVAAVGGGVVVSLSRMRRILSIDPRNRRALVEAGCVNLHLTQAASRYGLVFAPDPSSQGACTIGGNVATNSGGPHTLRYGVTTNHVLGLELVLSDGQTVWLGVRPEEGDDAPGLDLRGVVIGSEGMLGIVTQVLVRLIPPPPARKTLLVAFPSVTEASRAVSAIIEAGIVPGALEMMDELIIRAVEATYQFGFPQGAGAVLIIELEGVPSGLDRLAAKVEDLCRKANACEVRVATTEKERNHLWKARKGAFGAVGRISPNYLTQDGVVPRSHLAEITGWIEACSKKYGVTIGNVFHAGDGNIHPLILYDEQDPDQVRRALAAGREILERCLELGGSVTGEHGIGLEKMDLLEKQFGAAELALMQALRRAFDPQGRCNPYKMFPSSRRCADFFPRRQIAA</sequence>
<dbReference type="Proteomes" id="UP000663859">
    <property type="component" value="Unassembled WGS sequence"/>
</dbReference>
<evidence type="ECO:0000256" key="1">
    <source>
        <dbReference type="ARBA" id="ARBA00001974"/>
    </source>
</evidence>
<dbReference type="SUPFAM" id="SSF55103">
    <property type="entry name" value="FAD-linked oxidases, C-terminal domain"/>
    <property type="match status" value="1"/>
</dbReference>
<dbReference type="PROSITE" id="PS51387">
    <property type="entry name" value="FAD_PCMH"/>
    <property type="match status" value="1"/>
</dbReference>
<dbReference type="InterPro" id="IPR004113">
    <property type="entry name" value="FAD-bd_oxidored_4_C"/>
</dbReference>
<dbReference type="PANTHER" id="PTHR42934:SF1">
    <property type="entry name" value="GLYCOLATE OXIDASE SUBUNIT GLCD"/>
    <property type="match status" value="1"/>
</dbReference>
<dbReference type="InterPro" id="IPR016169">
    <property type="entry name" value="FAD-bd_PCMH_sub2"/>
</dbReference>
<dbReference type="EC" id="1.1.99.14" evidence="6"/>
<keyword evidence="2" id="KW-0285">Flavoprotein</keyword>
<evidence type="ECO:0000313" key="7">
    <source>
        <dbReference type="Proteomes" id="UP000663859"/>
    </source>
</evidence>
<organism evidence="6 7">
    <name type="scientific">Candidatus Methylacidithermus pantelleriae</name>
    <dbReference type="NCBI Taxonomy" id="2744239"/>
    <lineage>
        <taxon>Bacteria</taxon>
        <taxon>Pseudomonadati</taxon>
        <taxon>Verrucomicrobiota</taxon>
        <taxon>Methylacidiphilae</taxon>
        <taxon>Methylacidiphilales</taxon>
        <taxon>Methylacidiphilaceae</taxon>
        <taxon>Candidatus Methylacidithermus</taxon>
    </lineage>
</organism>
<evidence type="ECO:0000313" key="6">
    <source>
        <dbReference type="EMBL" id="CAF0691528.1"/>
    </source>
</evidence>
<dbReference type="PANTHER" id="PTHR42934">
    <property type="entry name" value="GLYCOLATE OXIDASE SUBUNIT GLCD"/>
    <property type="match status" value="1"/>
</dbReference>
<dbReference type="Pfam" id="PF02913">
    <property type="entry name" value="FAD-oxidase_C"/>
    <property type="match status" value="1"/>
</dbReference>
<dbReference type="InterPro" id="IPR016166">
    <property type="entry name" value="FAD-bd_PCMH"/>
</dbReference>
<dbReference type="InterPro" id="IPR006094">
    <property type="entry name" value="Oxid_FAD_bind_N"/>
</dbReference>
<comment type="caution">
    <text evidence="6">The sequence shown here is derived from an EMBL/GenBank/DDBJ whole genome shotgun (WGS) entry which is preliminary data.</text>
</comment>
<comment type="cofactor">
    <cofactor evidence="1">
        <name>FAD</name>
        <dbReference type="ChEBI" id="CHEBI:57692"/>
    </cofactor>
</comment>